<dbReference type="EMBL" id="JBAMIC010000479">
    <property type="protein sequence ID" value="KAK7089811.1"/>
    <property type="molecule type" value="Genomic_DNA"/>
</dbReference>
<dbReference type="GO" id="GO:0061630">
    <property type="term" value="F:ubiquitin protein ligase activity"/>
    <property type="evidence" value="ECO:0007669"/>
    <property type="project" value="TreeGrafter"/>
</dbReference>
<evidence type="ECO:0000313" key="3">
    <source>
        <dbReference type="Proteomes" id="UP001374579"/>
    </source>
</evidence>
<dbReference type="SUPFAM" id="SSF101898">
    <property type="entry name" value="NHL repeat"/>
    <property type="match status" value="1"/>
</dbReference>
<feature type="compositionally biased region" description="Basic and acidic residues" evidence="1">
    <location>
        <begin position="367"/>
        <end position="381"/>
    </location>
</feature>
<protein>
    <submittedName>
        <fullName evidence="2">Uncharacterized protein</fullName>
    </submittedName>
</protein>
<keyword evidence="3" id="KW-1185">Reference proteome</keyword>
<name>A0AAN9AMY0_9CAEN</name>
<reference evidence="2 3" key="1">
    <citation type="submission" date="2024-02" db="EMBL/GenBank/DDBJ databases">
        <title>Chromosome-scale genome assembly of the rough periwinkle Littorina saxatilis.</title>
        <authorList>
            <person name="De Jode A."/>
            <person name="Faria R."/>
            <person name="Formenti G."/>
            <person name="Sims Y."/>
            <person name="Smith T.P."/>
            <person name="Tracey A."/>
            <person name="Wood J.M.D."/>
            <person name="Zagrodzka Z.B."/>
            <person name="Johannesson K."/>
            <person name="Butlin R.K."/>
            <person name="Leder E.H."/>
        </authorList>
    </citation>
    <scope>NUCLEOTIDE SEQUENCE [LARGE SCALE GENOMIC DNA]</scope>
    <source>
        <strain evidence="2">Snail1</strain>
        <tissue evidence="2">Muscle</tissue>
    </source>
</reference>
<dbReference type="InterPro" id="IPR011042">
    <property type="entry name" value="6-blade_b-propeller_TolB-like"/>
</dbReference>
<dbReference type="Gene3D" id="2.120.10.30">
    <property type="entry name" value="TolB, C-terminal domain"/>
    <property type="match status" value="1"/>
</dbReference>
<dbReference type="PANTHER" id="PTHR24104:SF57">
    <property type="entry name" value="BEE-MILK PROTEIN"/>
    <property type="match status" value="1"/>
</dbReference>
<proteinExistence type="predicted"/>
<feature type="compositionally biased region" description="Basic and acidic residues" evidence="1">
    <location>
        <begin position="216"/>
        <end position="233"/>
    </location>
</feature>
<organism evidence="2 3">
    <name type="scientific">Littorina saxatilis</name>
    <dbReference type="NCBI Taxonomy" id="31220"/>
    <lineage>
        <taxon>Eukaryota</taxon>
        <taxon>Metazoa</taxon>
        <taxon>Spiralia</taxon>
        <taxon>Lophotrochozoa</taxon>
        <taxon>Mollusca</taxon>
        <taxon>Gastropoda</taxon>
        <taxon>Caenogastropoda</taxon>
        <taxon>Littorinimorpha</taxon>
        <taxon>Littorinoidea</taxon>
        <taxon>Littorinidae</taxon>
        <taxon>Littorina</taxon>
    </lineage>
</organism>
<dbReference type="Proteomes" id="UP001374579">
    <property type="component" value="Unassembled WGS sequence"/>
</dbReference>
<sequence length="457" mass="49594">MDDHHIPGTTDHQIPVAKDQGVLDTEDLQILITHAQQSPATGEQKIPALINFFEHVADKEEIEGPDSQAARSLGAQQTFTSLETSLDSLTTSDLTEAMTDMDISQQVENIKIPLPSLLHSFDTNIRGQTSAPLLYDVTMTASGTHVIVTDSWNHCIKAFDLRLDGCPCTGVLHLKEEVPLCMSKLSNPERLVCTLHQRSEIYVINVDDNEGGLKSSGDKTLSDDKAESNDKTKDKTVSNGVLLFNSAIAVTCLYRGVSTLPPVSGVSTLPPVSGVSTLPPVSGVSEERLVLTTPKEIHIVSLQGQLLQIIAPTLCGLPLLNDAIYITSTPSNDMVVADVGARRVLCFKPSGRLRWFHPSQQATDEEKEGKENEGDNGKKDGAAFRGIRWPLGVGVDEEGRVMVCDLELHSVVLLSPGGAASRLLLTEKQSLQFPRGLCIRGRCLCITQNDSVKVFRM</sequence>
<gene>
    <name evidence="2" type="ORF">V1264_024812</name>
</gene>
<feature type="region of interest" description="Disordered" evidence="1">
    <location>
        <begin position="212"/>
        <end position="233"/>
    </location>
</feature>
<dbReference type="GO" id="GO:0000209">
    <property type="term" value="P:protein polyubiquitination"/>
    <property type="evidence" value="ECO:0007669"/>
    <property type="project" value="TreeGrafter"/>
</dbReference>
<feature type="region of interest" description="Disordered" evidence="1">
    <location>
        <begin position="357"/>
        <end position="381"/>
    </location>
</feature>
<evidence type="ECO:0000256" key="1">
    <source>
        <dbReference type="SAM" id="MobiDB-lite"/>
    </source>
</evidence>
<dbReference type="GO" id="GO:0043161">
    <property type="term" value="P:proteasome-mediated ubiquitin-dependent protein catabolic process"/>
    <property type="evidence" value="ECO:0007669"/>
    <property type="project" value="TreeGrafter"/>
</dbReference>
<evidence type="ECO:0000313" key="2">
    <source>
        <dbReference type="EMBL" id="KAK7089811.1"/>
    </source>
</evidence>
<comment type="caution">
    <text evidence="2">The sequence shown here is derived from an EMBL/GenBank/DDBJ whole genome shotgun (WGS) entry which is preliminary data.</text>
</comment>
<dbReference type="InterPro" id="IPR050952">
    <property type="entry name" value="TRIM-NHL_E3_ligases"/>
</dbReference>
<dbReference type="PANTHER" id="PTHR24104">
    <property type="entry name" value="E3 UBIQUITIN-PROTEIN LIGASE NHLRC1-RELATED"/>
    <property type="match status" value="1"/>
</dbReference>
<dbReference type="AlphaFoldDB" id="A0AAN9AMY0"/>
<accession>A0AAN9AMY0</accession>